<proteinExistence type="predicted"/>
<organism evidence="2 3">
    <name type="scientific">Lymnaea stagnalis</name>
    <name type="common">Great pond snail</name>
    <name type="synonym">Helix stagnalis</name>
    <dbReference type="NCBI Taxonomy" id="6523"/>
    <lineage>
        <taxon>Eukaryota</taxon>
        <taxon>Metazoa</taxon>
        <taxon>Spiralia</taxon>
        <taxon>Lophotrochozoa</taxon>
        <taxon>Mollusca</taxon>
        <taxon>Gastropoda</taxon>
        <taxon>Heterobranchia</taxon>
        <taxon>Euthyneura</taxon>
        <taxon>Panpulmonata</taxon>
        <taxon>Hygrophila</taxon>
        <taxon>Lymnaeoidea</taxon>
        <taxon>Lymnaeidae</taxon>
        <taxon>Lymnaea</taxon>
    </lineage>
</organism>
<accession>A0AAV2HRG8</accession>
<name>A0AAV2HRG8_LYMST</name>
<protein>
    <submittedName>
        <fullName evidence="2">Uncharacterized protein</fullName>
    </submittedName>
</protein>
<gene>
    <name evidence="2" type="ORF">GSLYS_00009972001</name>
</gene>
<dbReference type="Proteomes" id="UP001497497">
    <property type="component" value="Unassembled WGS sequence"/>
</dbReference>
<evidence type="ECO:0000313" key="3">
    <source>
        <dbReference type="Proteomes" id="UP001497497"/>
    </source>
</evidence>
<evidence type="ECO:0000256" key="1">
    <source>
        <dbReference type="SAM" id="SignalP"/>
    </source>
</evidence>
<sequence length="103" mass="11806">MATLLTKALVILIFAVMGENAYDDPHYVNFCGRNYSECNRMPRGDGTCSDSCYTICAVYYGFRNGNCVEDVERCRSHTMWDEPTSFKCKCWDLIPTPAWRPRG</sequence>
<evidence type="ECO:0000313" key="2">
    <source>
        <dbReference type="EMBL" id="CAL1536059.1"/>
    </source>
</evidence>
<dbReference type="AlphaFoldDB" id="A0AAV2HRG8"/>
<feature type="chain" id="PRO_5043483468" evidence="1">
    <location>
        <begin position="22"/>
        <end position="103"/>
    </location>
</feature>
<reference evidence="2 3" key="1">
    <citation type="submission" date="2024-04" db="EMBL/GenBank/DDBJ databases">
        <authorList>
            <consortium name="Genoscope - CEA"/>
            <person name="William W."/>
        </authorList>
    </citation>
    <scope>NUCLEOTIDE SEQUENCE [LARGE SCALE GENOMIC DNA]</scope>
</reference>
<keyword evidence="1" id="KW-0732">Signal</keyword>
<comment type="caution">
    <text evidence="2">The sequence shown here is derived from an EMBL/GenBank/DDBJ whole genome shotgun (WGS) entry which is preliminary data.</text>
</comment>
<feature type="signal peptide" evidence="1">
    <location>
        <begin position="1"/>
        <end position="21"/>
    </location>
</feature>
<dbReference type="EMBL" id="CAXITT010000219">
    <property type="protein sequence ID" value="CAL1536059.1"/>
    <property type="molecule type" value="Genomic_DNA"/>
</dbReference>
<keyword evidence="3" id="KW-1185">Reference proteome</keyword>